<dbReference type="OrthoDB" id="2968361at2"/>
<comment type="similarity">
    <text evidence="2">Belongs to the FliJ family.</text>
</comment>
<evidence type="ECO:0000256" key="10">
    <source>
        <dbReference type="ARBA" id="ARBA00023225"/>
    </source>
</evidence>
<keyword evidence="12" id="KW-0282">Flagellum</keyword>
<keyword evidence="12" id="KW-0966">Cell projection</keyword>
<evidence type="ECO:0000256" key="6">
    <source>
        <dbReference type="ARBA" id="ARBA00022500"/>
    </source>
</evidence>
<name>A0A0A2TEL0_9BACI</name>
<keyword evidence="6" id="KW-0145">Chemotaxis</keyword>
<gene>
    <name evidence="12" type="ORF">N782_18990</name>
</gene>
<keyword evidence="8" id="KW-0653">Protein transport</keyword>
<evidence type="ECO:0000256" key="3">
    <source>
        <dbReference type="ARBA" id="ARBA00020392"/>
    </source>
</evidence>
<keyword evidence="7" id="KW-1005">Bacterial flagellum biogenesis</keyword>
<evidence type="ECO:0000256" key="8">
    <source>
        <dbReference type="ARBA" id="ARBA00022927"/>
    </source>
</evidence>
<dbReference type="NCBIfam" id="TIGR02473">
    <property type="entry name" value="flagell_FliJ"/>
    <property type="match status" value="1"/>
</dbReference>
<evidence type="ECO:0000256" key="9">
    <source>
        <dbReference type="ARBA" id="ARBA00023136"/>
    </source>
</evidence>
<keyword evidence="9" id="KW-0472">Membrane</keyword>
<organism evidence="12 13">
    <name type="scientific">Pontibacillus yanchengensis Y32</name>
    <dbReference type="NCBI Taxonomy" id="1385514"/>
    <lineage>
        <taxon>Bacteria</taxon>
        <taxon>Bacillati</taxon>
        <taxon>Bacillota</taxon>
        <taxon>Bacilli</taxon>
        <taxon>Bacillales</taxon>
        <taxon>Bacillaceae</taxon>
        <taxon>Pontibacillus</taxon>
    </lineage>
</organism>
<evidence type="ECO:0000313" key="13">
    <source>
        <dbReference type="Proteomes" id="UP000030147"/>
    </source>
</evidence>
<evidence type="ECO:0000256" key="11">
    <source>
        <dbReference type="SAM" id="Coils"/>
    </source>
</evidence>
<dbReference type="RefSeq" id="WP_036816370.1">
    <property type="nucleotide sequence ID" value="NZ_AVBF01000006.1"/>
</dbReference>
<evidence type="ECO:0000256" key="4">
    <source>
        <dbReference type="ARBA" id="ARBA00022448"/>
    </source>
</evidence>
<dbReference type="InterPro" id="IPR053716">
    <property type="entry name" value="Flag_assembly_chemotaxis_eff"/>
</dbReference>
<keyword evidence="4" id="KW-0813">Transport</keyword>
<dbReference type="STRING" id="1385514.N782_18990"/>
<dbReference type="AlphaFoldDB" id="A0A0A2TEL0"/>
<dbReference type="Gene3D" id="1.10.287.1700">
    <property type="match status" value="1"/>
</dbReference>
<dbReference type="GO" id="GO:0015031">
    <property type="term" value="P:protein transport"/>
    <property type="evidence" value="ECO:0007669"/>
    <property type="project" value="UniProtKB-KW"/>
</dbReference>
<evidence type="ECO:0000256" key="5">
    <source>
        <dbReference type="ARBA" id="ARBA00022475"/>
    </source>
</evidence>
<keyword evidence="13" id="KW-1185">Reference proteome</keyword>
<dbReference type="GO" id="GO:0009288">
    <property type="term" value="C:bacterial-type flagellum"/>
    <property type="evidence" value="ECO:0007669"/>
    <property type="project" value="InterPro"/>
</dbReference>
<dbReference type="EMBL" id="AVBF01000006">
    <property type="protein sequence ID" value="KGP73989.1"/>
    <property type="molecule type" value="Genomic_DNA"/>
</dbReference>
<reference evidence="12 13" key="1">
    <citation type="journal article" date="2015" name="Stand. Genomic Sci.">
        <title>High quality draft genome sequence of the moderately halophilic bacterium Pontibacillus yanchengensis Y32(T) and comparison among Pontibacillus genomes.</title>
        <authorList>
            <person name="Huang J."/>
            <person name="Qiao Z.X."/>
            <person name="Tang J.W."/>
            <person name="Wang G."/>
        </authorList>
    </citation>
    <scope>NUCLEOTIDE SEQUENCE [LARGE SCALE GENOMIC DNA]</scope>
    <source>
        <strain evidence="12 13">Y32</strain>
    </source>
</reference>
<dbReference type="InterPro" id="IPR012823">
    <property type="entry name" value="Flagell_FliJ"/>
</dbReference>
<dbReference type="eggNOG" id="COG2882">
    <property type="taxonomic scope" value="Bacteria"/>
</dbReference>
<protein>
    <recommendedName>
        <fullName evidence="3">Flagellar FliJ protein</fullName>
    </recommendedName>
</protein>
<evidence type="ECO:0000256" key="1">
    <source>
        <dbReference type="ARBA" id="ARBA00004413"/>
    </source>
</evidence>
<dbReference type="GO" id="GO:0071973">
    <property type="term" value="P:bacterial-type flagellum-dependent cell motility"/>
    <property type="evidence" value="ECO:0007669"/>
    <property type="project" value="InterPro"/>
</dbReference>
<sequence>MADIATFHKLLQIKETDKNVAHKVYQESVEEFEQVATKMYELLKKKEQAEEYYHHQLQHNTQVTDLHMTFNYIEQLDKQISQMQSSVQKARNQMETKQEELTSAHVEMKKYEKIIDRKEHNLHSLLMENEKKHMDELSMQQFISQGNR</sequence>
<proteinExistence type="inferred from homology"/>
<accession>A0A0A2TEL0</accession>
<dbReference type="GO" id="GO:0006935">
    <property type="term" value="P:chemotaxis"/>
    <property type="evidence" value="ECO:0007669"/>
    <property type="project" value="UniProtKB-KW"/>
</dbReference>
<keyword evidence="11" id="KW-0175">Coiled coil</keyword>
<dbReference type="GO" id="GO:0044781">
    <property type="term" value="P:bacterial-type flagellum organization"/>
    <property type="evidence" value="ECO:0007669"/>
    <property type="project" value="UniProtKB-KW"/>
</dbReference>
<keyword evidence="12" id="KW-0969">Cilium</keyword>
<feature type="coiled-coil region" evidence="11">
    <location>
        <begin position="73"/>
        <end position="128"/>
    </location>
</feature>
<dbReference type="Pfam" id="PF02050">
    <property type="entry name" value="FliJ"/>
    <property type="match status" value="1"/>
</dbReference>
<evidence type="ECO:0000256" key="7">
    <source>
        <dbReference type="ARBA" id="ARBA00022795"/>
    </source>
</evidence>
<comment type="caution">
    <text evidence="12">The sequence shown here is derived from an EMBL/GenBank/DDBJ whole genome shotgun (WGS) entry which is preliminary data.</text>
</comment>
<evidence type="ECO:0000313" key="12">
    <source>
        <dbReference type="EMBL" id="KGP73989.1"/>
    </source>
</evidence>
<dbReference type="Proteomes" id="UP000030147">
    <property type="component" value="Unassembled WGS sequence"/>
</dbReference>
<keyword evidence="10" id="KW-1006">Bacterial flagellum protein export</keyword>
<evidence type="ECO:0000256" key="2">
    <source>
        <dbReference type="ARBA" id="ARBA00010004"/>
    </source>
</evidence>
<keyword evidence="5" id="KW-1003">Cell membrane</keyword>
<dbReference type="GO" id="GO:0005886">
    <property type="term" value="C:plasma membrane"/>
    <property type="evidence" value="ECO:0007669"/>
    <property type="project" value="UniProtKB-SubCell"/>
</dbReference>
<comment type="subcellular location">
    <subcellularLocation>
        <location evidence="1">Cell membrane</location>
        <topology evidence="1">Peripheral membrane protein</topology>
        <orientation evidence="1">Cytoplasmic side</orientation>
    </subcellularLocation>
</comment>